<reference evidence="2" key="1">
    <citation type="journal article" date="2018" name="Nat. Microbiol.">
        <title>Leveraging single-cell genomics to expand the fungal tree of life.</title>
        <authorList>
            <person name="Ahrendt S.R."/>
            <person name="Quandt C.A."/>
            <person name="Ciobanu D."/>
            <person name="Clum A."/>
            <person name="Salamov A."/>
            <person name="Andreopoulos B."/>
            <person name="Cheng J.F."/>
            <person name="Woyke T."/>
            <person name="Pelin A."/>
            <person name="Henrissat B."/>
            <person name="Reynolds N.K."/>
            <person name="Benny G.L."/>
            <person name="Smith M.E."/>
            <person name="James T.Y."/>
            <person name="Grigoriev I.V."/>
        </authorList>
    </citation>
    <scope>NUCLEOTIDE SEQUENCE [LARGE SCALE GENOMIC DNA]</scope>
    <source>
        <strain evidence="2">Baker2002</strain>
    </source>
</reference>
<proteinExistence type="predicted"/>
<gene>
    <name evidence="1" type="ORF">METBISCDRAFT_25975</name>
</gene>
<keyword evidence="2" id="KW-1185">Reference proteome</keyword>
<accession>A0A4V1J3J0</accession>
<evidence type="ECO:0000313" key="1">
    <source>
        <dbReference type="EMBL" id="RKP32229.1"/>
    </source>
</evidence>
<dbReference type="AlphaFoldDB" id="A0A4V1J3J0"/>
<evidence type="ECO:0000313" key="2">
    <source>
        <dbReference type="Proteomes" id="UP000268321"/>
    </source>
</evidence>
<dbReference type="Proteomes" id="UP000268321">
    <property type="component" value="Unassembled WGS sequence"/>
</dbReference>
<dbReference type="EMBL" id="ML004433">
    <property type="protein sequence ID" value="RKP32229.1"/>
    <property type="molecule type" value="Genomic_DNA"/>
</dbReference>
<protein>
    <submittedName>
        <fullName evidence="1">Uncharacterized protein</fullName>
    </submittedName>
</protein>
<organism evidence="1 2">
    <name type="scientific">Metschnikowia bicuspidata</name>
    <dbReference type="NCBI Taxonomy" id="27322"/>
    <lineage>
        <taxon>Eukaryota</taxon>
        <taxon>Fungi</taxon>
        <taxon>Dikarya</taxon>
        <taxon>Ascomycota</taxon>
        <taxon>Saccharomycotina</taxon>
        <taxon>Pichiomycetes</taxon>
        <taxon>Metschnikowiaceae</taxon>
        <taxon>Metschnikowia</taxon>
    </lineage>
</organism>
<name>A0A4V1J3J0_9ASCO</name>
<sequence>MEKKVAASDTLSVFDVPRNDIGHVTPNLNGGVDFTFNIADSPDLSEIDEPGKNSKHAYLSSLLLLKLCGIRVNSLRRRPTRTEPAQAKNTVKQTPTIATATISARQVGELTVSDNVDDLVSSWAVLSRSNTASITEDASASLITKYPISSDGEGPFSSGTAEVQKDLEDAYAYYLPAFMLGLDETYAVVIILEGLSFSGDTITLVSEVIFFINVDKMIK</sequence>